<protein>
    <recommendedName>
        <fullName evidence="7">GDSL esterase/lipase</fullName>
    </recommendedName>
</protein>
<feature type="signal peptide" evidence="4">
    <location>
        <begin position="1"/>
        <end position="23"/>
    </location>
</feature>
<evidence type="ECO:0008006" key="7">
    <source>
        <dbReference type="Google" id="ProtNLM"/>
    </source>
</evidence>
<dbReference type="GO" id="GO:0016042">
    <property type="term" value="P:lipid catabolic process"/>
    <property type="evidence" value="ECO:0007669"/>
    <property type="project" value="UniProtKB-KW"/>
</dbReference>
<evidence type="ECO:0000256" key="2">
    <source>
        <dbReference type="ARBA" id="ARBA00022801"/>
    </source>
</evidence>
<dbReference type="InterPro" id="IPR036514">
    <property type="entry name" value="SGNH_hydro_sf"/>
</dbReference>
<keyword evidence="4" id="KW-0732">Signal</keyword>
<name>A0A0E0G092_ORYNI</name>
<evidence type="ECO:0000313" key="5">
    <source>
        <dbReference type="EnsemblPlants" id="ONIVA02G01370.2"/>
    </source>
</evidence>
<evidence type="ECO:0000256" key="4">
    <source>
        <dbReference type="SAM" id="SignalP"/>
    </source>
</evidence>
<dbReference type="InterPro" id="IPR001087">
    <property type="entry name" value="GDSL"/>
</dbReference>
<dbReference type="PANTHER" id="PTHR45648:SF78">
    <property type="entry name" value="GDSL ESTERASE_LIPASE"/>
    <property type="match status" value="1"/>
</dbReference>
<dbReference type="CDD" id="cd01837">
    <property type="entry name" value="SGNH_plant_lipase_like"/>
    <property type="match status" value="1"/>
</dbReference>
<evidence type="ECO:0000256" key="1">
    <source>
        <dbReference type="ARBA" id="ARBA00008668"/>
    </source>
</evidence>
<feature type="chain" id="PRO_5002359983" description="GDSL esterase/lipase" evidence="4">
    <location>
        <begin position="24"/>
        <end position="358"/>
    </location>
</feature>
<dbReference type="PANTHER" id="PTHR45648">
    <property type="entry name" value="GDSL LIPASE/ACYLHYDROLASE FAMILY PROTEIN (AFU_ORTHOLOGUE AFUA_4G14700)"/>
    <property type="match status" value="1"/>
</dbReference>
<accession>A0A0E0G092</accession>
<dbReference type="InterPro" id="IPR051058">
    <property type="entry name" value="GDSL_Est/Lipase"/>
</dbReference>
<dbReference type="EnsemblPlants" id="ONIVA02G01370.2">
    <property type="protein sequence ID" value="ONIVA02G01370.2"/>
    <property type="gene ID" value="ONIVA02G01370"/>
</dbReference>
<keyword evidence="6" id="KW-1185">Reference proteome</keyword>
<proteinExistence type="inferred from homology"/>
<reference evidence="5" key="2">
    <citation type="submission" date="2018-04" db="EMBL/GenBank/DDBJ databases">
        <title>OnivRS2 (Oryza nivara Reference Sequence Version 2).</title>
        <authorList>
            <person name="Zhang J."/>
            <person name="Kudrna D."/>
            <person name="Lee S."/>
            <person name="Talag J."/>
            <person name="Rajasekar S."/>
            <person name="Welchert J."/>
            <person name="Hsing Y.-I."/>
            <person name="Wing R.A."/>
        </authorList>
    </citation>
    <scope>NUCLEOTIDE SEQUENCE [LARGE SCALE GENOMIC DNA]</scope>
    <source>
        <strain evidence="5">SL10</strain>
    </source>
</reference>
<keyword evidence="3" id="KW-0442">Lipid degradation</keyword>
<keyword evidence="3" id="KW-0443">Lipid metabolism</keyword>
<evidence type="ECO:0000256" key="3">
    <source>
        <dbReference type="ARBA" id="ARBA00022963"/>
    </source>
</evidence>
<organism evidence="5">
    <name type="scientific">Oryza nivara</name>
    <name type="common">Indian wild rice</name>
    <name type="synonym">Oryza sativa f. spontanea</name>
    <dbReference type="NCBI Taxonomy" id="4536"/>
    <lineage>
        <taxon>Eukaryota</taxon>
        <taxon>Viridiplantae</taxon>
        <taxon>Streptophyta</taxon>
        <taxon>Embryophyta</taxon>
        <taxon>Tracheophyta</taxon>
        <taxon>Spermatophyta</taxon>
        <taxon>Magnoliopsida</taxon>
        <taxon>Liliopsida</taxon>
        <taxon>Poales</taxon>
        <taxon>Poaceae</taxon>
        <taxon>BOP clade</taxon>
        <taxon>Oryzoideae</taxon>
        <taxon>Oryzeae</taxon>
        <taxon>Oryzinae</taxon>
        <taxon>Oryza</taxon>
    </lineage>
</organism>
<comment type="similarity">
    <text evidence="1">Belongs to the 'GDSL' lipolytic enzyme family.</text>
</comment>
<dbReference type="Gene3D" id="3.40.50.1110">
    <property type="entry name" value="SGNH hydrolase"/>
    <property type="match status" value="1"/>
</dbReference>
<dbReference type="Gramene" id="ONIVA02G01370.2">
    <property type="protein sequence ID" value="ONIVA02G01370.2"/>
    <property type="gene ID" value="ONIVA02G01370"/>
</dbReference>
<dbReference type="Proteomes" id="UP000006591">
    <property type="component" value="Chromosome 2"/>
</dbReference>
<keyword evidence="2" id="KW-0378">Hydrolase</keyword>
<reference evidence="5" key="1">
    <citation type="submission" date="2015-04" db="UniProtKB">
        <authorList>
            <consortium name="EnsemblPlants"/>
        </authorList>
    </citation>
    <scope>IDENTIFICATION</scope>
    <source>
        <strain evidence="5">SL10</strain>
    </source>
</reference>
<dbReference type="AlphaFoldDB" id="A0A0E0G092"/>
<evidence type="ECO:0000313" key="6">
    <source>
        <dbReference type="Proteomes" id="UP000006591"/>
    </source>
</evidence>
<dbReference type="InterPro" id="IPR035669">
    <property type="entry name" value="SGNH_plant_lipase-like"/>
</dbReference>
<dbReference type="Pfam" id="PF00657">
    <property type="entry name" value="Lipase_GDSL"/>
    <property type="match status" value="1"/>
</dbReference>
<dbReference type="SUPFAM" id="SSF52266">
    <property type="entry name" value="SGNH hydrolase"/>
    <property type="match status" value="1"/>
</dbReference>
<sequence length="358" mass="37924">MAVQRATELRLLLVAMAVAAVTARGAAGGGAAKVPAIFVFGDSTVDVGNNNYLAGISARADFPHNGVDFPGGEPTGRFSNGLIGVDFIGEYSGEVMSNMMMAAASAMKGASFASGGSGVLDSTGTTISMTKQIEYFSDLRDQISTILSAEKASTLLSKSIFLISAGGNDAFEFFSQNKSPDSTAIQEFCEAFISTYDSHVKTLYNLGARKFAVINVPLLGCCPYLRSQNPTGECIEPLNQLAKRLNGEIRDLFRDLSSEMQGMKYSIASSYELISSLIENPQAAGFVEVKSACCGGGGKFNAEEACTPSSSCCADRSRYLFWDLLHPTQATSKIVGLAFYDGAARFVSPITFKQLADA</sequence>
<dbReference type="GO" id="GO:0016788">
    <property type="term" value="F:hydrolase activity, acting on ester bonds"/>
    <property type="evidence" value="ECO:0007669"/>
    <property type="project" value="InterPro"/>
</dbReference>